<protein>
    <submittedName>
        <fullName evidence="2">Uncharacterized protein</fullName>
    </submittedName>
</protein>
<proteinExistence type="predicted"/>
<name>A0AAE1NBJ9_9FABA</name>
<reference evidence="2" key="1">
    <citation type="submission" date="2023-10" db="EMBL/GenBank/DDBJ databases">
        <title>Chromosome-level genome of the transformable northern wattle, Acacia crassicarpa.</title>
        <authorList>
            <person name="Massaro I."/>
            <person name="Sinha N.R."/>
            <person name="Poethig S."/>
            <person name="Leichty A.R."/>
        </authorList>
    </citation>
    <scope>NUCLEOTIDE SEQUENCE</scope>
    <source>
        <strain evidence="2">Acra3RX</strain>
        <tissue evidence="2">Leaf</tissue>
    </source>
</reference>
<feature type="signal peptide" evidence="1">
    <location>
        <begin position="1"/>
        <end position="16"/>
    </location>
</feature>
<dbReference type="Proteomes" id="UP001293593">
    <property type="component" value="Unassembled WGS sequence"/>
</dbReference>
<gene>
    <name evidence="2" type="ORF">QN277_002759</name>
</gene>
<dbReference type="PANTHER" id="PTHR34683">
    <property type="entry name" value="EXPRESSED PROTEIN-RELATED"/>
    <property type="match status" value="1"/>
</dbReference>
<comment type="caution">
    <text evidence="2">The sequence shown here is derived from an EMBL/GenBank/DDBJ whole genome shotgun (WGS) entry which is preliminary data.</text>
</comment>
<dbReference type="AlphaFoldDB" id="A0AAE1NBJ9"/>
<keyword evidence="1" id="KW-0732">Signal</keyword>
<dbReference type="EMBL" id="JAWXYG010000001">
    <property type="protein sequence ID" value="KAK4286165.1"/>
    <property type="molecule type" value="Genomic_DNA"/>
</dbReference>
<evidence type="ECO:0000313" key="3">
    <source>
        <dbReference type="Proteomes" id="UP001293593"/>
    </source>
</evidence>
<evidence type="ECO:0000313" key="2">
    <source>
        <dbReference type="EMBL" id="KAK4286165.1"/>
    </source>
</evidence>
<accession>A0AAE1NBJ9</accession>
<evidence type="ECO:0000256" key="1">
    <source>
        <dbReference type="SAM" id="SignalP"/>
    </source>
</evidence>
<dbReference type="PANTHER" id="PTHR34683:SF2">
    <property type="entry name" value="EXPRESSED PROTEIN"/>
    <property type="match status" value="1"/>
</dbReference>
<feature type="chain" id="PRO_5042149726" evidence="1">
    <location>
        <begin position="17"/>
        <end position="70"/>
    </location>
</feature>
<sequence length="70" mass="7453">MKLSGLLAASVAAASATVVFISVPAKVTYQDGLGRKCHKESSSVRTTSGNKFAPRFDGLRFIETLVTAHR</sequence>
<organism evidence="2 3">
    <name type="scientific">Acacia crassicarpa</name>
    <name type="common">northern wattle</name>
    <dbReference type="NCBI Taxonomy" id="499986"/>
    <lineage>
        <taxon>Eukaryota</taxon>
        <taxon>Viridiplantae</taxon>
        <taxon>Streptophyta</taxon>
        <taxon>Embryophyta</taxon>
        <taxon>Tracheophyta</taxon>
        <taxon>Spermatophyta</taxon>
        <taxon>Magnoliopsida</taxon>
        <taxon>eudicotyledons</taxon>
        <taxon>Gunneridae</taxon>
        <taxon>Pentapetalae</taxon>
        <taxon>rosids</taxon>
        <taxon>fabids</taxon>
        <taxon>Fabales</taxon>
        <taxon>Fabaceae</taxon>
        <taxon>Caesalpinioideae</taxon>
        <taxon>mimosoid clade</taxon>
        <taxon>Acacieae</taxon>
        <taxon>Acacia</taxon>
    </lineage>
</organism>
<keyword evidence="3" id="KW-1185">Reference proteome</keyword>